<evidence type="ECO:0000256" key="4">
    <source>
        <dbReference type="ARBA" id="ARBA00022692"/>
    </source>
</evidence>
<dbReference type="InterPro" id="IPR044751">
    <property type="entry name" value="Ion_transp-like_CBS"/>
</dbReference>
<feature type="transmembrane region" description="Helical" evidence="11">
    <location>
        <begin position="6"/>
        <end position="28"/>
    </location>
</feature>
<proteinExistence type="inferred from homology"/>
<feature type="transmembrane region" description="Helical" evidence="11">
    <location>
        <begin position="117"/>
        <end position="136"/>
    </location>
</feature>
<feature type="domain" description="CBS" evidence="12">
    <location>
        <begin position="271"/>
        <end position="327"/>
    </location>
</feature>
<dbReference type="PROSITE" id="PS51846">
    <property type="entry name" value="CNNM"/>
    <property type="match status" value="1"/>
</dbReference>
<keyword evidence="3" id="KW-1003">Cell membrane</keyword>
<keyword evidence="6 10" id="KW-1133">Transmembrane helix</keyword>
<dbReference type="InterPro" id="IPR002550">
    <property type="entry name" value="CNNM"/>
</dbReference>
<evidence type="ECO:0000256" key="1">
    <source>
        <dbReference type="ARBA" id="ARBA00004651"/>
    </source>
</evidence>
<evidence type="ECO:0000313" key="14">
    <source>
        <dbReference type="EMBL" id="OGL43828.1"/>
    </source>
</evidence>
<evidence type="ECO:0000256" key="8">
    <source>
        <dbReference type="ARBA" id="ARBA00023136"/>
    </source>
</evidence>
<comment type="caution">
    <text evidence="14">The sequence shown here is derived from an EMBL/GenBank/DDBJ whole genome shotgun (WGS) entry which is preliminary data.</text>
</comment>
<dbReference type="CDD" id="cd04590">
    <property type="entry name" value="CBS_pair_CorC_HlyC_assoc"/>
    <property type="match status" value="1"/>
</dbReference>
<dbReference type="InterPro" id="IPR046342">
    <property type="entry name" value="CBS_dom_sf"/>
</dbReference>
<evidence type="ECO:0000256" key="6">
    <source>
        <dbReference type="ARBA" id="ARBA00022989"/>
    </source>
</evidence>
<dbReference type="AlphaFoldDB" id="A0A1F7RRT6"/>
<evidence type="ECO:0000259" key="12">
    <source>
        <dbReference type="PROSITE" id="PS51371"/>
    </source>
</evidence>
<dbReference type="PANTHER" id="PTHR22777">
    <property type="entry name" value="HEMOLYSIN-RELATED"/>
    <property type="match status" value="1"/>
</dbReference>
<evidence type="ECO:0000256" key="10">
    <source>
        <dbReference type="PROSITE-ProRule" id="PRU01193"/>
    </source>
</evidence>
<evidence type="ECO:0000256" key="11">
    <source>
        <dbReference type="SAM" id="Phobius"/>
    </source>
</evidence>
<feature type="domain" description="CBS" evidence="12">
    <location>
        <begin position="206"/>
        <end position="267"/>
    </location>
</feature>
<dbReference type="Proteomes" id="UP000179266">
    <property type="component" value="Unassembled WGS sequence"/>
</dbReference>
<evidence type="ECO:0008006" key="16">
    <source>
        <dbReference type="Google" id="ProtNLM"/>
    </source>
</evidence>
<keyword evidence="5" id="KW-0677">Repeat</keyword>
<dbReference type="Gene3D" id="3.10.580.10">
    <property type="entry name" value="CBS-domain"/>
    <property type="match status" value="1"/>
</dbReference>
<comment type="subcellular location">
    <subcellularLocation>
        <location evidence="1">Cell membrane</location>
        <topology evidence="1">Multi-pass membrane protein</topology>
    </subcellularLocation>
</comment>
<dbReference type="PROSITE" id="PS51371">
    <property type="entry name" value="CBS"/>
    <property type="match status" value="2"/>
</dbReference>
<comment type="similarity">
    <text evidence="2">Belongs to the UPF0053 family.</text>
</comment>
<reference evidence="14 15" key="1">
    <citation type="journal article" date="2016" name="Nat. Commun.">
        <title>Thousands of microbial genomes shed light on interconnected biogeochemical processes in an aquifer system.</title>
        <authorList>
            <person name="Anantharaman K."/>
            <person name="Brown C.T."/>
            <person name="Hug L.A."/>
            <person name="Sharon I."/>
            <person name="Castelle C.J."/>
            <person name="Probst A.J."/>
            <person name="Thomas B.C."/>
            <person name="Singh A."/>
            <person name="Wilkins M.J."/>
            <person name="Karaoz U."/>
            <person name="Brodie E.L."/>
            <person name="Williams K.H."/>
            <person name="Hubbard S.S."/>
            <person name="Banfield J.F."/>
        </authorList>
    </citation>
    <scope>NUCLEOTIDE SEQUENCE [LARGE SCALE GENOMIC DNA]</scope>
</reference>
<dbReference type="SUPFAM" id="SSF54631">
    <property type="entry name" value="CBS-domain pair"/>
    <property type="match status" value="1"/>
</dbReference>
<evidence type="ECO:0000259" key="13">
    <source>
        <dbReference type="PROSITE" id="PS51846"/>
    </source>
</evidence>
<evidence type="ECO:0000256" key="3">
    <source>
        <dbReference type="ARBA" id="ARBA00022475"/>
    </source>
</evidence>
<protein>
    <recommendedName>
        <fullName evidence="16">CNNM transmembrane domain-containing protein</fullName>
    </recommendedName>
</protein>
<dbReference type="Pfam" id="PF01595">
    <property type="entry name" value="CNNM"/>
    <property type="match status" value="1"/>
</dbReference>
<feature type="transmembrane region" description="Helical" evidence="11">
    <location>
        <begin position="85"/>
        <end position="105"/>
    </location>
</feature>
<evidence type="ECO:0000256" key="2">
    <source>
        <dbReference type="ARBA" id="ARBA00006337"/>
    </source>
</evidence>
<dbReference type="PANTHER" id="PTHR22777:SF32">
    <property type="entry name" value="UPF0053 INNER MEMBRANE PROTEIN YFJD"/>
    <property type="match status" value="1"/>
</dbReference>
<feature type="transmembrane region" description="Helical" evidence="11">
    <location>
        <begin position="49"/>
        <end position="70"/>
    </location>
</feature>
<keyword evidence="7 9" id="KW-0129">CBS domain</keyword>
<evidence type="ECO:0000313" key="15">
    <source>
        <dbReference type="Proteomes" id="UP000179266"/>
    </source>
</evidence>
<keyword evidence="8 10" id="KW-0472">Membrane</keyword>
<dbReference type="EMBL" id="MGDD01000253">
    <property type="protein sequence ID" value="OGL43828.1"/>
    <property type="molecule type" value="Genomic_DNA"/>
</dbReference>
<dbReference type="GO" id="GO:0005886">
    <property type="term" value="C:plasma membrane"/>
    <property type="evidence" value="ECO:0007669"/>
    <property type="project" value="UniProtKB-SubCell"/>
</dbReference>
<dbReference type="InterPro" id="IPR000644">
    <property type="entry name" value="CBS_dom"/>
</dbReference>
<organism evidence="14 15">
    <name type="scientific">Candidatus Schekmanbacteria bacterium RBG_13_48_7</name>
    <dbReference type="NCBI Taxonomy" id="1817878"/>
    <lineage>
        <taxon>Bacteria</taxon>
        <taxon>Candidatus Schekmaniibacteriota</taxon>
    </lineage>
</organism>
<accession>A0A1F7RRT6</accession>
<evidence type="ECO:0000256" key="5">
    <source>
        <dbReference type="ARBA" id="ARBA00022737"/>
    </source>
</evidence>
<dbReference type="Pfam" id="PF00571">
    <property type="entry name" value="CBS"/>
    <property type="match status" value="1"/>
</dbReference>
<feature type="domain" description="CNNM transmembrane" evidence="13">
    <location>
        <begin position="1"/>
        <end position="187"/>
    </location>
</feature>
<evidence type="ECO:0000256" key="7">
    <source>
        <dbReference type="ARBA" id="ARBA00023122"/>
    </source>
</evidence>
<sequence length="327" mass="37283">MITILYMISIGFLLVLSGFFSGSETALFSLRKWQLRQLEIQEKRRAGKIASLLSAPRNLLVTILIGNMMVNVTASTVAESFCHRVFTVNSTLIAIIGTTIFLLIFGEITPKILAIQFVRQFSLFVAYPLIIFQKLISPLQSAVYNLSLFFIQFWSKGATPDTMLISREEIHRIMDMGLREDVMNPREKKIISRIHLLGQIKVSKITVPLEKIFSIDIDSPPETAIPLIVNKGFSRIPVYRKNRENIVGILLLKDLLPYWSGSKKIDSLKPLVHEPVKVRFNHRTINALRTLRVKKFHMAFVTNNQNVVTGIFTIQDLVNILVDDKKF</sequence>
<keyword evidence="4 10" id="KW-0812">Transmembrane</keyword>
<evidence type="ECO:0000256" key="9">
    <source>
        <dbReference type="PROSITE-ProRule" id="PRU00703"/>
    </source>
</evidence>
<gene>
    <name evidence="14" type="ORF">A2161_10870</name>
</gene>
<name>A0A1F7RRT6_9BACT</name>